<dbReference type="PATRIC" id="fig|1544416.3.peg.1512"/>
<dbReference type="Proteomes" id="UP000050517">
    <property type="component" value="Unassembled WGS sequence"/>
</dbReference>
<name>A0A0Q1DWV0_9CORY</name>
<organism evidence="2 3">
    <name type="scientific">Corynebacterium oculi</name>
    <dbReference type="NCBI Taxonomy" id="1544416"/>
    <lineage>
        <taxon>Bacteria</taxon>
        <taxon>Bacillati</taxon>
        <taxon>Actinomycetota</taxon>
        <taxon>Actinomycetes</taxon>
        <taxon>Mycobacteriales</taxon>
        <taxon>Corynebacteriaceae</taxon>
        <taxon>Corynebacterium</taxon>
    </lineage>
</organism>
<evidence type="ECO:0000256" key="1">
    <source>
        <dbReference type="SAM" id="Phobius"/>
    </source>
</evidence>
<keyword evidence="1" id="KW-0472">Membrane</keyword>
<dbReference type="RefSeq" id="WP_055122584.1">
    <property type="nucleotide sequence ID" value="NZ_LKST01000002.1"/>
</dbReference>
<proteinExistence type="predicted"/>
<dbReference type="AlphaFoldDB" id="A0A0Q1DWV0"/>
<keyword evidence="1" id="KW-1133">Transmembrane helix</keyword>
<evidence type="ECO:0000313" key="3">
    <source>
        <dbReference type="Proteomes" id="UP000050517"/>
    </source>
</evidence>
<dbReference type="OrthoDB" id="9972250at2"/>
<protein>
    <submittedName>
        <fullName evidence="2">Uncharacterized protein</fullName>
    </submittedName>
</protein>
<keyword evidence="3" id="KW-1185">Reference proteome</keyword>
<sequence length="80" mass="8517">MNATQEEKSESPSPASHLGTFYSYRPTTAKRIMSGVSLGISGLFLFAAFHGLRVYEGDDALWNLSGGILYALATGLPGGY</sequence>
<dbReference type="EMBL" id="LKST01000002">
    <property type="protein sequence ID" value="KQB84696.1"/>
    <property type="molecule type" value="Genomic_DNA"/>
</dbReference>
<reference evidence="2 3" key="1">
    <citation type="submission" date="2015-10" db="EMBL/GenBank/DDBJ databases">
        <title>Corynebacteirum lowii and Corynebacterium oculi species nova, derived from human clinical disease and and emended description of Corynebacterium mastiditis.</title>
        <authorList>
            <person name="Bernard K."/>
            <person name="Pacheco A.L."/>
            <person name="Mcdougall C."/>
            <person name="Burtx T."/>
            <person name="Weibe D."/>
            <person name="Tyler S."/>
            <person name="Olson A.B."/>
            <person name="Cnockaert M."/>
            <person name="Eguchi H."/>
            <person name="Kuwahara T."/>
            <person name="Nakayama-Imaohji H."/>
            <person name="Boudewijins M."/>
            <person name="Van Hoecke F."/>
            <person name="Bernier A.-M."/>
            <person name="Vandamme P."/>
        </authorList>
    </citation>
    <scope>NUCLEOTIDE SEQUENCE [LARGE SCALE GENOMIC DNA]</scope>
    <source>
        <strain evidence="2 3">NML 130210</strain>
    </source>
</reference>
<evidence type="ECO:0000313" key="2">
    <source>
        <dbReference type="EMBL" id="KQB84696.1"/>
    </source>
</evidence>
<keyword evidence="1" id="KW-0812">Transmembrane</keyword>
<feature type="transmembrane region" description="Helical" evidence="1">
    <location>
        <begin position="32"/>
        <end position="52"/>
    </location>
</feature>
<comment type="caution">
    <text evidence="2">The sequence shown here is derived from an EMBL/GenBank/DDBJ whole genome shotgun (WGS) entry which is preliminary data.</text>
</comment>
<gene>
    <name evidence="2" type="ORF">Cocul_01507</name>
</gene>
<accession>A0A0Q1DWV0</accession>